<dbReference type="InParanoid" id="C2KYR0"/>
<dbReference type="PANTHER" id="PTHR30383">
    <property type="entry name" value="THIOESTERASE 1/PROTEASE 1/LYSOPHOSPHOLIPASE L1"/>
    <property type="match status" value="1"/>
</dbReference>
<dbReference type="InterPro" id="IPR013830">
    <property type="entry name" value="SGNH_hydro"/>
</dbReference>
<dbReference type="Proteomes" id="UP000004121">
    <property type="component" value="Unassembled WGS sequence"/>
</dbReference>
<dbReference type="STRING" id="585501.HMPREF6123_1629"/>
<dbReference type="SUPFAM" id="SSF52266">
    <property type="entry name" value="SGNH hydrolase"/>
    <property type="match status" value="1"/>
</dbReference>
<comment type="caution">
    <text evidence="2">The sequence shown here is derived from an EMBL/GenBank/DDBJ whole genome shotgun (WGS) entry which is preliminary data.</text>
</comment>
<evidence type="ECO:0000313" key="2">
    <source>
        <dbReference type="EMBL" id="EEJ51115.1"/>
    </source>
</evidence>
<dbReference type="Pfam" id="PF13472">
    <property type="entry name" value="Lipase_GDSL_2"/>
    <property type="match status" value="1"/>
</dbReference>
<accession>C2KYR0</accession>
<proteinExistence type="predicted"/>
<evidence type="ECO:0000313" key="3">
    <source>
        <dbReference type="Proteomes" id="UP000004121"/>
    </source>
</evidence>
<dbReference type="InterPro" id="IPR051532">
    <property type="entry name" value="Ester_Hydrolysis_Enzymes"/>
</dbReference>
<gene>
    <name evidence="2" type="ORF">HMPREF6123_1629</name>
</gene>
<reference evidence="2 3" key="1">
    <citation type="submission" date="2009-04" db="EMBL/GenBank/DDBJ databases">
        <authorList>
            <person name="Qin X."/>
            <person name="Bachman B."/>
            <person name="Battles P."/>
            <person name="Bell A."/>
            <person name="Bess C."/>
            <person name="Bickham C."/>
            <person name="Chaboub L."/>
            <person name="Chen D."/>
            <person name="Coyle M."/>
            <person name="Deiros D.R."/>
            <person name="Dinh H."/>
            <person name="Forbes L."/>
            <person name="Fowler G."/>
            <person name="Francisco L."/>
            <person name="Fu Q."/>
            <person name="Gubbala S."/>
            <person name="Hale W."/>
            <person name="Han Y."/>
            <person name="Hemphill L."/>
            <person name="Highlander S.K."/>
            <person name="Hirani K."/>
            <person name="Hogues M."/>
            <person name="Jackson L."/>
            <person name="Jakkamsetti A."/>
            <person name="Javaid M."/>
            <person name="Jiang H."/>
            <person name="Korchina V."/>
            <person name="Kovar C."/>
            <person name="Lara F."/>
            <person name="Lee S."/>
            <person name="Mata R."/>
            <person name="Mathew T."/>
            <person name="Moen C."/>
            <person name="Morales K."/>
            <person name="Munidasa M."/>
            <person name="Nazareth L."/>
            <person name="Ngo R."/>
            <person name="Nguyen L."/>
            <person name="Okwuonu G."/>
            <person name="Ongeri F."/>
            <person name="Patil S."/>
            <person name="Petrosino J."/>
            <person name="Pham C."/>
            <person name="Pham P."/>
            <person name="Pu L.-L."/>
            <person name="Puazo M."/>
            <person name="Raj R."/>
            <person name="Reid J."/>
            <person name="Rouhana J."/>
            <person name="Saada N."/>
            <person name="Shang Y."/>
            <person name="Simmons D."/>
            <person name="Thornton R."/>
            <person name="Warren J."/>
            <person name="Weissenberger G."/>
            <person name="Zhang J."/>
            <person name="Zhang L."/>
            <person name="Zhou C."/>
            <person name="Zhu D."/>
            <person name="Muzny D."/>
            <person name="Worley K."/>
            <person name="Gibbs R."/>
        </authorList>
    </citation>
    <scope>NUCLEOTIDE SEQUENCE [LARGE SCALE GENOMIC DNA]</scope>
    <source>
        <strain evidence="2 3">F0268</strain>
    </source>
</reference>
<protein>
    <submittedName>
        <fullName evidence="2">GDSL-like protein</fullName>
    </submittedName>
</protein>
<feature type="domain" description="SGNH hydrolase-type esterase" evidence="1">
    <location>
        <begin position="34"/>
        <end position="228"/>
    </location>
</feature>
<dbReference type="Gene3D" id="3.40.50.1110">
    <property type="entry name" value="SGNH hydrolase"/>
    <property type="match status" value="1"/>
</dbReference>
<dbReference type="HOGENOM" id="CLU_088167_0_0_9"/>
<keyword evidence="3" id="KW-1185">Reference proteome</keyword>
<dbReference type="eggNOG" id="COG2755">
    <property type="taxonomic scope" value="Bacteria"/>
</dbReference>
<dbReference type="AlphaFoldDB" id="C2KYR0"/>
<dbReference type="EMBL" id="ACKX01000164">
    <property type="protein sequence ID" value="EEJ51115.1"/>
    <property type="molecule type" value="Genomic_DNA"/>
</dbReference>
<dbReference type="InterPro" id="IPR036514">
    <property type="entry name" value="SGNH_hydro_sf"/>
</dbReference>
<evidence type="ECO:0000259" key="1">
    <source>
        <dbReference type="Pfam" id="PF13472"/>
    </source>
</evidence>
<name>C2KYR0_9FIRM</name>
<dbReference type="PANTHER" id="PTHR30383:SF29">
    <property type="entry name" value="SGNH HYDROLASE-TYPE ESTERASE DOMAIN-CONTAINING PROTEIN"/>
    <property type="match status" value="1"/>
</dbReference>
<sequence length="246" mass="27542">MLLGDIPPGVAIDKQLERKAIKGGNMAGAKTIVCFGDSNTHGYNNKNGKRFSEHVRWPMVLQELLGEEYLVREEGLSGRTTVFEDPLYEGLSGVSMIRPILLTHEPVSLLIIMLGTNDVKERFSATAENISRGLERLIRKAQSVQEAFTEEKPKILIIAPYPIDPEYKDTIVGNEMGKDCCEKSKAIIPLYEEVAKRTGCAYLSAQDIPGIENYPYDYMHLSPEAHKALAEHLAQWIPNYFSEEGK</sequence>
<organism evidence="2 3">
    <name type="scientific">Oribacterium sinus F0268</name>
    <dbReference type="NCBI Taxonomy" id="585501"/>
    <lineage>
        <taxon>Bacteria</taxon>
        <taxon>Bacillati</taxon>
        <taxon>Bacillota</taxon>
        <taxon>Clostridia</taxon>
        <taxon>Lachnospirales</taxon>
        <taxon>Lachnospiraceae</taxon>
        <taxon>Oribacterium</taxon>
    </lineage>
</organism>